<dbReference type="Gene3D" id="2.30.110.10">
    <property type="entry name" value="Electron Transport, Fmn-binding Protein, Chain A"/>
    <property type="match status" value="1"/>
</dbReference>
<keyword evidence="1 3" id="KW-0560">Oxidoreductase</keyword>
<evidence type="ECO:0000259" key="2">
    <source>
        <dbReference type="SMART" id="SM00903"/>
    </source>
</evidence>
<dbReference type="PANTHER" id="PTHR30466">
    <property type="entry name" value="FLAVIN REDUCTASE"/>
    <property type="match status" value="1"/>
</dbReference>
<dbReference type="SMART" id="SM00903">
    <property type="entry name" value="Flavin_Reduct"/>
    <property type="match status" value="1"/>
</dbReference>
<dbReference type="SUPFAM" id="SSF50475">
    <property type="entry name" value="FMN-binding split barrel"/>
    <property type="match status" value="1"/>
</dbReference>
<dbReference type="EC" id="1.-.-.-" evidence="3"/>
<evidence type="ECO:0000313" key="4">
    <source>
        <dbReference type="Proteomes" id="UP001589748"/>
    </source>
</evidence>
<dbReference type="InterPro" id="IPR002563">
    <property type="entry name" value="Flavin_Rdtase-like_dom"/>
</dbReference>
<name>A0ABV5LPL2_9ACTN</name>
<feature type="domain" description="Flavin reductase like" evidence="2">
    <location>
        <begin position="27"/>
        <end position="166"/>
    </location>
</feature>
<protein>
    <submittedName>
        <fullName evidence="3">Flavin reductase family protein</fullName>
        <ecNumber evidence="3">1.-.-.-</ecNumber>
    </submittedName>
</protein>
<dbReference type="InterPro" id="IPR012349">
    <property type="entry name" value="Split_barrel_FMN-bd"/>
</dbReference>
<dbReference type="Pfam" id="PF01613">
    <property type="entry name" value="Flavin_Reduct"/>
    <property type="match status" value="1"/>
</dbReference>
<dbReference type="InterPro" id="IPR050268">
    <property type="entry name" value="NADH-dep_flavin_reductase"/>
</dbReference>
<dbReference type="RefSeq" id="WP_380139615.1">
    <property type="nucleotide sequence ID" value="NZ_JBHLUI010000012.1"/>
</dbReference>
<evidence type="ECO:0000313" key="3">
    <source>
        <dbReference type="EMBL" id="MFB9375961.1"/>
    </source>
</evidence>
<dbReference type="EMBL" id="JBHMDM010000001">
    <property type="protein sequence ID" value="MFB9375961.1"/>
    <property type="molecule type" value="Genomic_DNA"/>
</dbReference>
<dbReference type="Proteomes" id="UP001589748">
    <property type="component" value="Unassembled WGS sequence"/>
</dbReference>
<accession>A0ABV5LPL2</accession>
<organism evidence="3 4">
    <name type="scientific">Kineococcus gynurae</name>
    <dbReference type="NCBI Taxonomy" id="452979"/>
    <lineage>
        <taxon>Bacteria</taxon>
        <taxon>Bacillati</taxon>
        <taxon>Actinomycetota</taxon>
        <taxon>Actinomycetes</taxon>
        <taxon>Kineosporiales</taxon>
        <taxon>Kineosporiaceae</taxon>
        <taxon>Kineococcus</taxon>
    </lineage>
</organism>
<sequence>MSETTDPIVVPGVEPDPALVRGFNKQFVSGVTVVSTMDGEQARGLAVSAYCSISYDPPIIMVCVQRSSSTWPALFSSTHLGVNVLSNAQQDVLGVFASKEPDKFSKVAWTPGPHGSPLIDGSAATLEAEIRERFQVKTHTIFIGRVRHATVNDVAPMVYKAAKFYDGGRLVEL</sequence>
<evidence type="ECO:0000256" key="1">
    <source>
        <dbReference type="ARBA" id="ARBA00023002"/>
    </source>
</evidence>
<dbReference type="PANTHER" id="PTHR30466:SF1">
    <property type="entry name" value="FMN REDUCTASE (NADH) RUTF"/>
    <property type="match status" value="1"/>
</dbReference>
<keyword evidence="4" id="KW-1185">Reference proteome</keyword>
<reference evidence="3 4" key="1">
    <citation type="submission" date="2024-09" db="EMBL/GenBank/DDBJ databases">
        <authorList>
            <person name="Sun Q."/>
            <person name="Mori K."/>
        </authorList>
    </citation>
    <scope>NUCLEOTIDE SEQUENCE [LARGE SCALE GENOMIC DNA]</scope>
    <source>
        <strain evidence="3 4">TISTR 1856</strain>
    </source>
</reference>
<proteinExistence type="predicted"/>
<gene>
    <name evidence="3" type="ORF">ACFFVI_03165</name>
</gene>
<dbReference type="GO" id="GO:0016491">
    <property type="term" value="F:oxidoreductase activity"/>
    <property type="evidence" value="ECO:0007669"/>
    <property type="project" value="UniProtKB-KW"/>
</dbReference>
<comment type="caution">
    <text evidence="3">The sequence shown here is derived from an EMBL/GenBank/DDBJ whole genome shotgun (WGS) entry which is preliminary data.</text>
</comment>